<proteinExistence type="predicted"/>
<name>A0A914YZZ0_9BILA</name>
<evidence type="ECO:0000256" key="1">
    <source>
        <dbReference type="SAM" id="MobiDB-lite"/>
    </source>
</evidence>
<feature type="region of interest" description="Disordered" evidence="1">
    <location>
        <begin position="181"/>
        <end position="207"/>
    </location>
</feature>
<protein>
    <submittedName>
        <fullName evidence="3">Uncharacterized protein</fullName>
    </submittedName>
</protein>
<organism evidence="2 3">
    <name type="scientific">Panagrolaimus superbus</name>
    <dbReference type="NCBI Taxonomy" id="310955"/>
    <lineage>
        <taxon>Eukaryota</taxon>
        <taxon>Metazoa</taxon>
        <taxon>Ecdysozoa</taxon>
        <taxon>Nematoda</taxon>
        <taxon>Chromadorea</taxon>
        <taxon>Rhabditida</taxon>
        <taxon>Tylenchina</taxon>
        <taxon>Panagrolaimomorpha</taxon>
        <taxon>Panagrolaimoidea</taxon>
        <taxon>Panagrolaimidae</taxon>
        <taxon>Panagrolaimus</taxon>
    </lineage>
</organism>
<sequence length="207" mass="23781">MQQKDYREISAVPSSKPYVSHMQYKDSRGQSVTLFPAFRSVDTLHDISRIQSPIKLNTVPLISRNQDKWANKYHEIVREYGPSKDDPESLFLFGKDELYRSESAGNAELKPSMLHVSTETAPAPVNPNPPPAPPPPPPIPPRKTSIKYPFTRQPSIRQTYPRMRYIYAFPEEFRDWIAQPTFSRYPPSKDDAAPEYLPSKYPSSKKN</sequence>
<feature type="compositionally biased region" description="Pro residues" evidence="1">
    <location>
        <begin position="124"/>
        <end position="141"/>
    </location>
</feature>
<evidence type="ECO:0000313" key="2">
    <source>
        <dbReference type="Proteomes" id="UP000887577"/>
    </source>
</evidence>
<dbReference type="WBParaSite" id="PSU_v2.g3599.t1">
    <property type="protein sequence ID" value="PSU_v2.g3599.t1"/>
    <property type="gene ID" value="PSU_v2.g3599"/>
</dbReference>
<evidence type="ECO:0000313" key="3">
    <source>
        <dbReference type="WBParaSite" id="PSU_v2.g3599.t1"/>
    </source>
</evidence>
<reference evidence="3" key="1">
    <citation type="submission" date="2022-11" db="UniProtKB">
        <authorList>
            <consortium name="WormBaseParasite"/>
        </authorList>
    </citation>
    <scope>IDENTIFICATION</scope>
</reference>
<feature type="region of interest" description="Disordered" evidence="1">
    <location>
        <begin position="104"/>
        <end position="153"/>
    </location>
</feature>
<dbReference type="AlphaFoldDB" id="A0A914YZZ0"/>
<accession>A0A914YZZ0</accession>
<dbReference type="Proteomes" id="UP000887577">
    <property type="component" value="Unplaced"/>
</dbReference>
<keyword evidence="2" id="KW-1185">Reference proteome</keyword>